<dbReference type="Pfam" id="PF21070">
    <property type="entry name" value="IcmF_helical"/>
    <property type="match status" value="1"/>
</dbReference>
<feature type="domain" description="Type VI secretion system component TssM1 helical" evidence="2">
    <location>
        <begin position="2"/>
        <end position="30"/>
    </location>
</feature>
<sequence length="185" mass="20664">MHGQGLTFNPDFLQAVNQLSQLSDILFTDGGQGISFELQARPVPQVVETQLTIDGQKLHYFNQMADWQAFRWPGETYKPGTQLTWTSTSAGARLFGDYSGTWGFIRWLEEGKRQQLDRSEWMMSFNAPDGRTLQWVLRSQLGKGPLALLALRGFTLPDRIFSVDSVAMAQALTPGAGDDDMDGTE</sequence>
<evidence type="ECO:0000259" key="2">
    <source>
        <dbReference type="Pfam" id="PF21070"/>
    </source>
</evidence>
<protein>
    <submittedName>
        <fullName evidence="3">Uncharacterized protein conserved in bacteria</fullName>
    </submittedName>
</protein>
<dbReference type="EMBL" id="UAVU01000010">
    <property type="protein sequence ID" value="SQC93464.1"/>
    <property type="molecule type" value="Genomic_DNA"/>
</dbReference>
<dbReference type="AlphaFoldDB" id="A0A2X3JEX2"/>
<evidence type="ECO:0000313" key="4">
    <source>
        <dbReference type="Proteomes" id="UP000251197"/>
    </source>
</evidence>
<dbReference type="PANTHER" id="PTHR36153">
    <property type="entry name" value="INNER MEMBRANE PROTEIN-RELATED"/>
    <property type="match status" value="1"/>
</dbReference>
<proteinExistence type="predicted"/>
<evidence type="ECO:0000259" key="1">
    <source>
        <dbReference type="Pfam" id="PF06744"/>
    </source>
</evidence>
<feature type="domain" description="Type VI secretion system IcmF C-terminal" evidence="1">
    <location>
        <begin position="36"/>
        <end position="140"/>
    </location>
</feature>
<dbReference type="Proteomes" id="UP000251197">
    <property type="component" value="Unassembled WGS sequence"/>
</dbReference>
<evidence type="ECO:0000313" key="3">
    <source>
        <dbReference type="EMBL" id="SQC93464.1"/>
    </source>
</evidence>
<gene>
    <name evidence="3" type="ORF">NCTC12120_06578</name>
</gene>
<dbReference type="Pfam" id="PF06744">
    <property type="entry name" value="IcmF_C"/>
    <property type="match status" value="1"/>
</dbReference>
<dbReference type="InterPro" id="IPR053156">
    <property type="entry name" value="T6SS_TssM-like"/>
</dbReference>
<dbReference type="InterPro" id="IPR010623">
    <property type="entry name" value="IcmF_C"/>
</dbReference>
<accession>A0A2X3JEX2</accession>
<reference evidence="3 4" key="1">
    <citation type="submission" date="2018-06" db="EMBL/GenBank/DDBJ databases">
        <authorList>
            <consortium name="Pathogen Informatics"/>
            <person name="Doyle S."/>
        </authorList>
    </citation>
    <scope>NUCLEOTIDE SEQUENCE [LARGE SCALE GENOMIC DNA]</scope>
    <source>
        <strain evidence="3 4">NCTC12120</strain>
    </source>
</reference>
<dbReference type="InterPro" id="IPR048677">
    <property type="entry name" value="TssM1_hel"/>
</dbReference>
<organism evidence="3 4">
    <name type="scientific">Cedecea neteri</name>
    <dbReference type="NCBI Taxonomy" id="158822"/>
    <lineage>
        <taxon>Bacteria</taxon>
        <taxon>Pseudomonadati</taxon>
        <taxon>Pseudomonadota</taxon>
        <taxon>Gammaproteobacteria</taxon>
        <taxon>Enterobacterales</taxon>
        <taxon>Enterobacteriaceae</taxon>
        <taxon>Cedecea</taxon>
    </lineage>
</organism>
<name>A0A2X3JEX2_9ENTR</name>
<dbReference type="PANTHER" id="PTHR36153:SF1">
    <property type="entry name" value="TYPE VI SECRETION SYSTEM COMPONENT TSSM1"/>
    <property type="match status" value="1"/>
</dbReference>